<name>A0ACB0LMF2_TRIPR</name>
<comment type="caution">
    <text evidence="1">The sequence shown here is derived from an EMBL/GenBank/DDBJ whole genome shotgun (WGS) entry which is preliminary data.</text>
</comment>
<dbReference type="Proteomes" id="UP001177021">
    <property type="component" value="Unassembled WGS sequence"/>
</dbReference>
<organism evidence="1 2">
    <name type="scientific">Trifolium pratense</name>
    <name type="common">Red clover</name>
    <dbReference type="NCBI Taxonomy" id="57577"/>
    <lineage>
        <taxon>Eukaryota</taxon>
        <taxon>Viridiplantae</taxon>
        <taxon>Streptophyta</taxon>
        <taxon>Embryophyta</taxon>
        <taxon>Tracheophyta</taxon>
        <taxon>Spermatophyta</taxon>
        <taxon>Magnoliopsida</taxon>
        <taxon>eudicotyledons</taxon>
        <taxon>Gunneridae</taxon>
        <taxon>Pentapetalae</taxon>
        <taxon>rosids</taxon>
        <taxon>fabids</taxon>
        <taxon>Fabales</taxon>
        <taxon>Fabaceae</taxon>
        <taxon>Papilionoideae</taxon>
        <taxon>50 kb inversion clade</taxon>
        <taxon>NPAAA clade</taxon>
        <taxon>Hologalegina</taxon>
        <taxon>IRL clade</taxon>
        <taxon>Trifolieae</taxon>
        <taxon>Trifolium</taxon>
    </lineage>
</organism>
<dbReference type="EMBL" id="CASHSV030000615">
    <property type="protein sequence ID" value="CAJ2669254.1"/>
    <property type="molecule type" value="Genomic_DNA"/>
</dbReference>
<evidence type="ECO:0000313" key="2">
    <source>
        <dbReference type="Proteomes" id="UP001177021"/>
    </source>
</evidence>
<proteinExistence type="predicted"/>
<gene>
    <name evidence="1" type="ORF">MILVUS5_LOCUS33498</name>
</gene>
<sequence length="432" mass="46467">MGSKGRMPPPQHLRRPHPPGPAMLHHEQVGPPMHHPLPPGPFDLMPPPQVMEQKLASQHGEMQRLATENQRLAATHGVLRQELAGAQHELQMLHAHVGSLKAEREQQMRAVVDKIAKMEVELKAAEPLKMELQQARGEAQNLVVVREELMAKAQHLSQEIQRVHPDVQQIPALISELERLRKEYQHCRATYDYEKKLYNDHLESLQVMEKNYVSMSREVEKLRAELTNTANVDQRSSGPYGGTSGTNDNAASGLQLGQNAYEDGYAVAQGRGSLPAASSGGGNATTANPAGAQPAPASAGTGYEAPRVGPGYIPSAGPTYGTQSGSTYDPQALTGYNAFRGSAYDATRGQVFDAQRTGYDPQRGSGYEVQRGPAYDPSRAAAGYDAQSRGVAGPQGQVPPVNNMPYGSATPPARNVGGGGYDAARGVNPARR</sequence>
<reference evidence="1" key="1">
    <citation type="submission" date="2023-10" db="EMBL/GenBank/DDBJ databases">
        <authorList>
            <person name="Rodriguez Cubillos JULIANA M."/>
            <person name="De Vega J."/>
        </authorList>
    </citation>
    <scope>NUCLEOTIDE SEQUENCE</scope>
</reference>
<accession>A0ACB0LMF2</accession>
<protein>
    <submittedName>
        <fullName evidence="1">Uncharacterized protein</fullName>
    </submittedName>
</protein>
<keyword evidence="2" id="KW-1185">Reference proteome</keyword>
<evidence type="ECO:0000313" key="1">
    <source>
        <dbReference type="EMBL" id="CAJ2669254.1"/>
    </source>
</evidence>